<accession>A0A8I6XU31</accession>
<feature type="compositionally biased region" description="Polar residues" evidence="1">
    <location>
        <begin position="53"/>
        <end position="68"/>
    </location>
</feature>
<proteinExistence type="predicted"/>
<protein>
    <submittedName>
        <fullName evidence="2">Uncharacterized protein</fullName>
    </submittedName>
</protein>
<reference evidence="2" key="2">
    <citation type="submission" date="2020-10" db="EMBL/GenBank/DDBJ databases">
        <authorList>
            <person name="Scholz U."/>
            <person name="Mascher M."/>
            <person name="Fiebig A."/>
        </authorList>
    </citation>
    <scope>NUCLEOTIDE SEQUENCE [LARGE SCALE GENOMIC DNA]</scope>
    <source>
        <strain evidence="2">cv. Morex</strain>
    </source>
</reference>
<feature type="region of interest" description="Disordered" evidence="1">
    <location>
        <begin position="41"/>
        <end position="70"/>
    </location>
</feature>
<keyword evidence="3" id="KW-1185">Reference proteome</keyword>
<dbReference type="Proteomes" id="UP000011116">
    <property type="component" value="Chromosome 5H"/>
</dbReference>
<name>A0A8I6XU31_HORVV</name>
<dbReference type="SMR" id="A0A8I6XU31"/>
<reference evidence="2" key="3">
    <citation type="submission" date="2022-01" db="UniProtKB">
        <authorList>
            <consortium name="EnsemblPlants"/>
        </authorList>
    </citation>
    <scope>IDENTIFICATION</scope>
    <source>
        <strain evidence="2">subsp. vulgare</strain>
    </source>
</reference>
<dbReference type="AlphaFoldDB" id="A0A8I6XU31"/>
<reference evidence="3" key="1">
    <citation type="journal article" date="2012" name="Nature">
        <title>A physical, genetic and functional sequence assembly of the barley genome.</title>
        <authorList>
            <consortium name="The International Barley Genome Sequencing Consortium"/>
            <person name="Mayer K.F."/>
            <person name="Waugh R."/>
            <person name="Brown J.W."/>
            <person name="Schulman A."/>
            <person name="Langridge P."/>
            <person name="Platzer M."/>
            <person name="Fincher G.B."/>
            <person name="Muehlbauer G.J."/>
            <person name="Sato K."/>
            <person name="Close T.J."/>
            <person name="Wise R.P."/>
            <person name="Stein N."/>
        </authorList>
    </citation>
    <scope>NUCLEOTIDE SEQUENCE [LARGE SCALE GENOMIC DNA]</scope>
    <source>
        <strain evidence="3">cv. Morex</strain>
    </source>
</reference>
<evidence type="ECO:0000256" key="1">
    <source>
        <dbReference type="SAM" id="MobiDB-lite"/>
    </source>
</evidence>
<sequence length="148" mass="15851">MELQLGAVTGRVSQLEIGAAVDRPETRNLFRASKQPLIIAAPARRPVAPPKNRASSTPTRHSARQAANVSMVPAAQRASLHLVKELGLLGPRDKMTDEVAGALLQRFDEPLSDSDLAVIARLTRLDSEALRVMASMIGPDGVAEEARV</sequence>
<evidence type="ECO:0000313" key="2">
    <source>
        <dbReference type="EnsemblPlants" id="HORVU.MOREX.r3.5HG0439720.1.CDS1"/>
    </source>
</evidence>
<evidence type="ECO:0000313" key="3">
    <source>
        <dbReference type="Proteomes" id="UP000011116"/>
    </source>
</evidence>
<dbReference type="Gramene" id="HORVU.MOREX.r3.5HG0439720.1">
    <property type="protein sequence ID" value="HORVU.MOREX.r3.5HG0439720.1.CDS1"/>
    <property type="gene ID" value="HORVU.MOREX.r3.5HG0439720"/>
</dbReference>
<dbReference type="EnsemblPlants" id="HORVU.MOREX.r3.5HG0439720.1">
    <property type="protein sequence ID" value="HORVU.MOREX.r3.5HG0439720.1.CDS1"/>
    <property type="gene ID" value="HORVU.MOREX.r3.5HG0439720"/>
</dbReference>
<organism evidence="2 3">
    <name type="scientific">Hordeum vulgare subsp. vulgare</name>
    <name type="common">Domesticated barley</name>
    <dbReference type="NCBI Taxonomy" id="112509"/>
    <lineage>
        <taxon>Eukaryota</taxon>
        <taxon>Viridiplantae</taxon>
        <taxon>Streptophyta</taxon>
        <taxon>Embryophyta</taxon>
        <taxon>Tracheophyta</taxon>
        <taxon>Spermatophyta</taxon>
        <taxon>Magnoliopsida</taxon>
        <taxon>Liliopsida</taxon>
        <taxon>Poales</taxon>
        <taxon>Poaceae</taxon>
        <taxon>BOP clade</taxon>
        <taxon>Pooideae</taxon>
        <taxon>Triticodae</taxon>
        <taxon>Triticeae</taxon>
        <taxon>Hordeinae</taxon>
        <taxon>Hordeum</taxon>
    </lineage>
</organism>